<evidence type="ECO:0008006" key="3">
    <source>
        <dbReference type="Google" id="ProtNLM"/>
    </source>
</evidence>
<dbReference type="Proteomes" id="UP001597448">
    <property type="component" value="Unassembled WGS sequence"/>
</dbReference>
<comment type="caution">
    <text evidence="1">The sequence shown here is derived from an EMBL/GenBank/DDBJ whole genome shotgun (WGS) entry which is preliminary data.</text>
</comment>
<sequence length="197" mass="21588">MLESALGSIAEELDCIGPGKPPVWLLGGSCGLLLHGVRLSAAPRDIDLYCSLEDTLRLHQALLRYTVSAPEEDDSGGCYSLRGLYFIGEVKVELVGGFRIGSGSGQYTVDIGLLQPHAPKCIYEGIGRLALMPLVHELIFNLLRCREDRCLAIAELIKQNVAVHLPLLEQLIQENQLEADLQTRLDELLGISESIRI</sequence>
<dbReference type="InterPro" id="IPR043519">
    <property type="entry name" value="NT_sf"/>
</dbReference>
<proteinExistence type="predicted"/>
<dbReference type="EMBL" id="JBHUKY010000020">
    <property type="protein sequence ID" value="MFD2410178.1"/>
    <property type="molecule type" value="Genomic_DNA"/>
</dbReference>
<keyword evidence="2" id="KW-1185">Reference proteome</keyword>
<dbReference type="RefSeq" id="WP_379256106.1">
    <property type="nucleotide sequence ID" value="NZ_JBHSVQ010000001.1"/>
</dbReference>
<accession>A0ABW5F542</accession>
<protein>
    <recommendedName>
        <fullName evidence="3">Nucleotidyl transferase AbiEii toxin, Type IV TA system</fullName>
    </recommendedName>
</protein>
<dbReference type="SUPFAM" id="SSF81301">
    <property type="entry name" value="Nucleotidyltransferase"/>
    <property type="match status" value="1"/>
</dbReference>
<organism evidence="1 2">
    <name type="scientific">Paenibacillus rhizoplanae</name>
    <dbReference type="NCBI Taxonomy" id="1917181"/>
    <lineage>
        <taxon>Bacteria</taxon>
        <taxon>Bacillati</taxon>
        <taxon>Bacillota</taxon>
        <taxon>Bacilli</taxon>
        <taxon>Bacillales</taxon>
        <taxon>Paenibacillaceae</taxon>
        <taxon>Paenibacillus</taxon>
    </lineage>
</organism>
<name>A0ABW5F542_9BACL</name>
<evidence type="ECO:0000313" key="2">
    <source>
        <dbReference type="Proteomes" id="UP001597448"/>
    </source>
</evidence>
<dbReference type="Gene3D" id="3.30.460.40">
    <property type="match status" value="1"/>
</dbReference>
<reference evidence="2" key="1">
    <citation type="journal article" date="2019" name="Int. J. Syst. Evol. Microbiol.">
        <title>The Global Catalogue of Microorganisms (GCM) 10K type strain sequencing project: providing services to taxonomists for standard genome sequencing and annotation.</title>
        <authorList>
            <consortium name="The Broad Institute Genomics Platform"/>
            <consortium name="The Broad Institute Genome Sequencing Center for Infectious Disease"/>
            <person name="Wu L."/>
            <person name="Ma J."/>
        </authorList>
    </citation>
    <scope>NUCLEOTIDE SEQUENCE [LARGE SCALE GENOMIC DNA]</scope>
    <source>
        <strain evidence="2">CCM 8725</strain>
    </source>
</reference>
<evidence type="ECO:0000313" key="1">
    <source>
        <dbReference type="EMBL" id="MFD2410178.1"/>
    </source>
</evidence>
<gene>
    <name evidence="1" type="ORF">ACFSX3_09875</name>
</gene>